<dbReference type="PANTHER" id="PTHR32178">
    <property type="entry name" value="FAM187"/>
    <property type="match status" value="1"/>
</dbReference>
<dbReference type="SUPFAM" id="SSF48726">
    <property type="entry name" value="Immunoglobulin"/>
    <property type="match status" value="1"/>
</dbReference>
<protein>
    <submittedName>
        <fullName evidence="12">Uncharacterized protein LOC107262894</fullName>
    </submittedName>
</protein>
<comment type="similarity">
    <text evidence="2">Belongs to the FAM187 family.</text>
</comment>
<feature type="domain" description="Ig-like" evidence="10">
    <location>
        <begin position="89"/>
        <end position="180"/>
    </location>
</feature>
<keyword evidence="5 8" id="KW-1133">Transmembrane helix</keyword>
<organism evidence="11 12">
    <name type="scientific">Cephus cinctus</name>
    <name type="common">Wheat stem sawfly</name>
    <dbReference type="NCBI Taxonomy" id="211228"/>
    <lineage>
        <taxon>Eukaryota</taxon>
        <taxon>Metazoa</taxon>
        <taxon>Ecdysozoa</taxon>
        <taxon>Arthropoda</taxon>
        <taxon>Hexapoda</taxon>
        <taxon>Insecta</taxon>
        <taxon>Pterygota</taxon>
        <taxon>Neoptera</taxon>
        <taxon>Endopterygota</taxon>
        <taxon>Hymenoptera</taxon>
        <taxon>Cephoidea</taxon>
        <taxon>Cephidae</taxon>
        <taxon>Cephus</taxon>
    </lineage>
</organism>
<dbReference type="GeneID" id="107262894"/>
<dbReference type="RefSeq" id="XP_024936031.1">
    <property type="nucleotide sequence ID" value="XM_025080263.1"/>
</dbReference>
<dbReference type="KEGG" id="ccin:107262894"/>
<keyword evidence="6 8" id="KW-0472">Membrane</keyword>
<evidence type="ECO:0000256" key="4">
    <source>
        <dbReference type="ARBA" id="ARBA00022729"/>
    </source>
</evidence>
<keyword evidence="7" id="KW-0325">Glycoprotein</keyword>
<feature type="transmembrane region" description="Helical" evidence="8">
    <location>
        <begin position="466"/>
        <end position="486"/>
    </location>
</feature>
<dbReference type="SMART" id="SM00409">
    <property type="entry name" value="IG"/>
    <property type="match status" value="2"/>
</dbReference>
<dbReference type="InterPro" id="IPR007110">
    <property type="entry name" value="Ig-like_dom"/>
</dbReference>
<sequence>MEIINILLLCLTTHTVWSGLGIRKTLRKNYDKLRKRINEVTGGKKGDEMFLDVNDFEYPGSNETQRQIHRERWDEYYKCLKNKYANLGAEKTMFPRAVAVLEGTAVILECQICISPIIINLDKSTSWYFDPNNFNMVISTSESMEPIETTEHIIISSDDAGLNMYNIRSYQSGSYWCELEGTVDAPYYLHVDNGTEPVHTVHKFEEIAPAVVLPDYNIKIYSTWTSWTVCSTCDVVGKKIRSGYCTISLLESTAHRYIANESIPGLRNQRDVASTSVDQERISQINRILPIFENKLPCRSRYTPSIIQDIPAIKKRKTEIHMRFCKPSCPRNVVFEVRDRSGHVLESANNSAGIYSVLQGLPEAPPSVERITIYRKHDTKTILECPGNLNSNAPVIWKIRDKFMKPSTMRELSKGRISIDVRDRIIFEKLRFSDANIYSCWQNGELAGTIRLEVAQEMEIKFDHRLFMIGSVAILGVFVFVFWKAFKGRKRIRSKR</sequence>
<evidence type="ECO:0000256" key="2">
    <source>
        <dbReference type="ARBA" id="ARBA00008727"/>
    </source>
</evidence>
<evidence type="ECO:0000256" key="1">
    <source>
        <dbReference type="ARBA" id="ARBA00004479"/>
    </source>
</evidence>
<evidence type="ECO:0000259" key="10">
    <source>
        <dbReference type="PROSITE" id="PS50835"/>
    </source>
</evidence>
<keyword evidence="4 9" id="KW-0732">Signal</keyword>
<dbReference type="InterPro" id="IPR039311">
    <property type="entry name" value="FAM187A/B"/>
</dbReference>
<evidence type="ECO:0000256" key="5">
    <source>
        <dbReference type="ARBA" id="ARBA00022989"/>
    </source>
</evidence>
<keyword evidence="3 8" id="KW-0812">Transmembrane</keyword>
<feature type="chain" id="PRO_5042535278" evidence="9">
    <location>
        <begin position="19"/>
        <end position="496"/>
    </location>
</feature>
<comment type="subcellular location">
    <subcellularLocation>
        <location evidence="1">Membrane</location>
        <topology evidence="1">Single-pass type I membrane protein</topology>
    </subcellularLocation>
</comment>
<dbReference type="InterPro" id="IPR036179">
    <property type="entry name" value="Ig-like_dom_sf"/>
</dbReference>
<keyword evidence="11" id="KW-1185">Reference proteome</keyword>
<evidence type="ECO:0000256" key="8">
    <source>
        <dbReference type="SAM" id="Phobius"/>
    </source>
</evidence>
<dbReference type="InterPro" id="IPR003599">
    <property type="entry name" value="Ig_sub"/>
</dbReference>
<proteinExistence type="inferred from homology"/>
<dbReference type="Gene3D" id="2.60.40.10">
    <property type="entry name" value="Immunoglobulins"/>
    <property type="match status" value="1"/>
</dbReference>
<dbReference type="PROSITE" id="PS50835">
    <property type="entry name" value="IG_LIKE"/>
    <property type="match status" value="1"/>
</dbReference>
<evidence type="ECO:0000313" key="11">
    <source>
        <dbReference type="Proteomes" id="UP000694920"/>
    </source>
</evidence>
<reference evidence="12" key="1">
    <citation type="submission" date="2025-08" db="UniProtKB">
        <authorList>
            <consortium name="RefSeq"/>
        </authorList>
    </citation>
    <scope>IDENTIFICATION</scope>
</reference>
<evidence type="ECO:0000313" key="12">
    <source>
        <dbReference type="RefSeq" id="XP_024936031.1"/>
    </source>
</evidence>
<evidence type="ECO:0000256" key="3">
    <source>
        <dbReference type="ARBA" id="ARBA00022692"/>
    </source>
</evidence>
<evidence type="ECO:0000256" key="7">
    <source>
        <dbReference type="ARBA" id="ARBA00023180"/>
    </source>
</evidence>
<accession>A0AAJ7R8W3</accession>
<feature type="signal peptide" evidence="9">
    <location>
        <begin position="1"/>
        <end position="18"/>
    </location>
</feature>
<gene>
    <name evidence="12" type="primary">LOC107262894</name>
</gene>
<dbReference type="AlphaFoldDB" id="A0AAJ7R8W3"/>
<name>A0AAJ7R8W3_CEPCN</name>
<dbReference type="Proteomes" id="UP000694920">
    <property type="component" value="Unplaced"/>
</dbReference>
<dbReference type="InterPro" id="IPR013783">
    <property type="entry name" value="Ig-like_fold"/>
</dbReference>
<dbReference type="PANTHER" id="PTHR32178:SF6">
    <property type="entry name" value="IG-LIKE DOMAIN-CONTAINING PROTEIN"/>
    <property type="match status" value="1"/>
</dbReference>
<dbReference type="GO" id="GO:0016020">
    <property type="term" value="C:membrane"/>
    <property type="evidence" value="ECO:0007669"/>
    <property type="project" value="UniProtKB-SubCell"/>
</dbReference>
<evidence type="ECO:0000256" key="6">
    <source>
        <dbReference type="ARBA" id="ARBA00023136"/>
    </source>
</evidence>
<evidence type="ECO:0000256" key="9">
    <source>
        <dbReference type="SAM" id="SignalP"/>
    </source>
</evidence>